<feature type="compositionally biased region" description="Polar residues" evidence="4">
    <location>
        <begin position="187"/>
        <end position="197"/>
    </location>
</feature>
<feature type="compositionally biased region" description="Basic and acidic residues" evidence="4">
    <location>
        <begin position="198"/>
        <end position="209"/>
    </location>
</feature>
<feature type="region of interest" description="Disordered" evidence="4">
    <location>
        <begin position="77"/>
        <end position="153"/>
    </location>
</feature>
<feature type="domain" description="RanBP2-type" evidence="5">
    <location>
        <begin position="236"/>
        <end position="255"/>
    </location>
</feature>
<feature type="region of interest" description="Disordered" evidence="4">
    <location>
        <begin position="277"/>
        <end position="328"/>
    </location>
</feature>
<dbReference type="GO" id="GO:0008270">
    <property type="term" value="F:zinc ion binding"/>
    <property type="evidence" value="ECO:0007669"/>
    <property type="project" value="UniProtKB-KW"/>
</dbReference>
<feature type="compositionally biased region" description="Low complexity" evidence="4">
    <location>
        <begin position="278"/>
        <end position="309"/>
    </location>
</feature>
<dbReference type="SMART" id="SM00547">
    <property type="entry name" value="ZnF_RBZ"/>
    <property type="match status" value="2"/>
</dbReference>
<keyword evidence="2" id="KW-0863">Zinc-finger</keyword>
<evidence type="ECO:0000313" key="7">
    <source>
        <dbReference type="Proteomes" id="UP000708208"/>
    </source>
</evidence>
<dbReference type="PROSITE" id="PS01358">
    <property type="entry name" value="ZF_RANBP2_1"/>
    <property type="match status" value="1"/>
</dbReference>
<keyword evidence="3" id="KW-0862">Zinc</keyword>
<proteinExistence type="predicted"/>
<evidence type="ECO:0000256" key="2">
    <source>
        <dbReference type="ARBA" id="ARBA00022771"/>
    </source>
</evidence>
<feature type="compositionally biased region" description="Polar residues" evidence="4">
    <location>
        <begin position="140"/>
        <end position="151"/>
    </location>
</feature>
<dbReference type="Proteomes" id="UP000708208">
    <property type="component" value="Unassembled WGS sequence"/>
</dbReference>
<comment type="caution">
    <text evidence="6">The sequence shown here is derived from an EMBL/GenBank/DDBJ whole genome shotgun (WGS) entry which is preliminary data.</text>
</comment>
<evidence type="ECO:0000256" key="3">
    <source>
        <dbReference type="ARBA" id="ARBA00022833"/>
    </source>
</evidence>
<evidence type="ECO:0000256" key="1">
    <source>
        <dbReference type="ARBA" id="ARBA00022723"/>
    </source>
</evidence>
<feature type="compositionally biased region" description="Polar residues" evidence="4">
    <location>
        <begin position="80"/>
        <end position="91"/>
    </location>
</feature>
<dbReference type="EMBL" id="CAJVCH010021508">
    <property type="protein sequence ID" value="CAG7691029.1"/>
    <property type="molecule type" value="Genomic_DNA"/>
</dbReference>
<accession>A0A8J2JA73</accession>
<keyword evidence="7" id="KW-1185">Reference proteome</keyword>
<evidence type="ECO:0000313" key="6">
    <source>
        <dbReference type="EMBL" id="CAG7691029.1"/>
    </source>
</evidence>
<sequence>MLELIRLQVTILSQLTGSEVDLLSVHAGKLATYANRLVSSLGGSAPSSTDPERLQINAVTDPDHFQLPNSASLSPCIPKTVSNHSSSSVENAENFKPIHSSKGKELPTEIGPDSLETAYYNKLLSSNPPDSHSGPRIVPNLSNNEGGSDSTLLDEPNWLDIDMKHHNLQLAQEKVKRSRQPLHSAYDHNTNSSSSQNELRKDKVKDDNGPQKNHKPNDDMDIPGRLLLNISIPEPWECPHCTYVNHAEGNICEICAKSRGFKFDEEIPTLKLDTETLKGSSGAAKPSSSQPSPILRSHSSISRSASSNSNREETITRPPKESPASVSSDQIACPQCTYLNPKTRVLCEVCDCRLRQGAQ</sequence>
<reference evidence="6" key="1">
    <citation type="submission" date="2021-06" db="EMBL/GenBank/DDBJ databases">
        <authorList>
            <person name="Hodson N. C."/>
            <person name="Mongue J. A."/>
            <person name="Jaron S. K."/>
        </authorList>
    </citation>
    <scope>NUCLEOTIDE SEQUENCE</scope>
</reference>
<protein>
    <recommendedName>
        <fullName evidence="5">RanBP2-type domain-containing protein</fullName>
    </recommendedName>
</protein>
<evidence type="ECO:0000259" key="5">
    <source>
        <dbReference type="PROSITE" id="PS01358"/>
    </source>
</evidence>
<gene>
    <name evidence="6" type="ORF">AFUS01_LOCUS3563</name>
</gene>
<feature type="compositionally biased region" description="Basic and acidic residues" evidence="4">
    <location>
        <begin position="310"/>
        <end position="320"/>
    </location>
</feature>
<name>A0A8J2JA73_9HEXA</name>
<keyword evidence="1" id="KW-0479">Metal-binding</keyword>
<dbReference type="AlphaFoldDB" id="A0A8J2JA73"/>
<evidence type="ECO:0000256" key="4">
    <source>
        <dbReference type="SAM" id="MobiDB-lite"/>
    </source>
</evidence>
<feature type="region of interest" description="Disordered" evidence="4">
    <location>
        <begin position="171"/>
        <end position="223"/>
    </location>
</feature>
<organism evidence="6 7">
    <name type="scientific">Allacma fusca</name>
    <dbReference type="NCBI Taxonomy" id="39272"/>
    <lineage>
        <taxon>Eukaryota</taxon>
        <taxon>Metazoa</taxon>
        <taxon>Ecdysozoa</taxon>
        <taxon>Arthropoda</taxon>
        <taxon>Hexapoda</taxon>
        <taxon>Collembola</taxon>
        <taxon>Symphypleona</taxon>
        <taxon>Sminthuridae</taxon>
        <taxon>Allacma</taxon>
    </lineage>
</organism>
<dbReference type="InterPro" id="IPR001876">
    <property type="entry name" value="Znf_RanBP2"/>
</dbReference>